<name>A0A846LUY8_9ACTN</name>
<dbReference type="RefSeq" id="WP_166753830.1">
    <property type="nucleotide sequence ID" value="NZ_BAABJU010000010.1"/>
</dbReference>
<dbReference type="AlphaFoldDB" id="A0A846LUY8"/>
<dbReference type="EMBL" id="JAAMPA010000001">
    <property type="protein sequence ID" value="NIH66210.1"/>
    <property type="molecule type" value="Genomic_DNA"/>
</dbReference>
<dbReference type="PANTHER" id="PTHR46438">
    <property type="entry name" value="ALPHA/BETA-HYDROLASES SUPERFAMILY PROTEIN"/>
    <property type="match status" value="1"/>
</dbReference>
<dbReference type="Proteomes" id="UP000552836">
    <property type="component" value="Unassembled WGS sequence"/>
</dbReference>
<organism evidence="3 4">
    <name type="scientific">Modestobacter marinus</name>
    <dbReference type="NCBI Taxonomy" id="477641"/>
    <lineage>
        <taxon>Bacteria</taxon>
        <taxon>Bacillati</taxon>
        <taxon>Actinomycetota</taxon>
        <taxon>Actinomycetes</taxon>
        <taxon>Geodermatophilales</taxon>
        <taxon>Geodermatophilaceae</taxon>
        <taxon>Modestobacter</taxon>
    </lineage>
</organism>
<evidence type="ECO:0000313" key="5">
    <source>
        <dbReference type="Proteomes" id="UP000648663"/>
    </source>
</evidence>
<accession>A0A846LUY8</accession>
<comment type="caution">
    <text evidence="3">The sequence shown here is derived from an EMBL/GenBank/DDBJ whole genome shotgun (WGS) entry which is preliminary data.</text>
</comment>
<dbReference type="InterPro" id="IPR000073">
    <property type="entry name" value="AB_hydrolase_1"/>
</dbReference>
<protein>
    <submittedName>
        <fullName evidence="2">Alpha/beta hydrolase</fullName>
    </submittedName>
    <submittedName>
        <fullName evidence="3">Pimeloyl-ACP methyl ester carboxylesterase</fullName>
    </submittedName>
</protein>
<dbReference type="EMBL" id="BMMI01000003">
    <property type="protein sequence ID" value="GGL61919.1"/>
    <property type="molecule type" value="Genomic_DNA"/>
</dbReference>
<dbReference type="Proteomes" id="UP000648663">
    <property type="component" value="Unassembled WGS sequence"/>
</dbReference>
<proteinExistence type="predicted"/>
<keyword evidence="5" id="KW-1185">Reference proteome</keyword>
<reference evidence="5" key="2">
    <citation type="journal article" date="2019" name="Int. J. Syst. Evol. Microbiol.">
        <title>The Global Catalogue of Microorganisms (GCM) 10K type strain sequencing project: providing services to taxonomists for standard genome sequencing and annotation.</title>
        <authorList>
            <consortium name="The Broad Institute Genomics Platform"/>
            <consortium name="The Broad Institute Genome Sequencing Center for Infectious Disease"/>
            <person name="Wu L."/>
            <person name="Ma J."/>
        </authorList>
    </citation>
    <scope>NUCLEOTIDE SEQUENCE [LARGE SCALE GENOMIC DNA]</scope>
    <source>
        <strain evidence="5">CGMCC 4.5581</strain>
    </source>
</reference>
<evidence type="ECO:0000313" key="3">
    <source>
        <dbReference type="EMBL" id="NIH66210.1"/>
    </source>
</evidence>
<dbReference type="SUPFAM" id="SSF53474">
    <property type="entry name" value="alpha/beta-Hydrolases"/>
    <property type="match status" value="1"/>
</dbReference>
<evidence type="ECO:0000259" key="1">
    <source>
        <dbReference type="Pfam" id="PF12697"/>
    </source>
</evidence>
<reference evidence="2" key="4">
    <citation type="submission" date="2024-05" db="EMBL/GenBank/DDBJ databases">
        <authorList>
            <person name="Sun Q."/>
            <person name="Zhou Y."/>
        </authorList>
    </citation>
    <scope>NUCLEOTIDE SEQUENCE</scope>
    <source>
        <strain evidence="2">CGMCC 4.5581</strain>
    </source>
</reference>
<evidence type="ECO:0000313" key="2">
    <source>
        <dbReference type="EMBL" id="GGL61919.1"/>
    </source>
</evidence>
<reference evidence="3 4" key="3">
    <citation type="submission" date="2020-02" db="EMBL/GenBank/DDBJ databases">
        <title>Sequencing the genomes of 1000 actinobacteria strains.</title>
        <authorList>
            <person name="Klenk H.-P."/>
        </authorList>
    </citation>
    <scope>NUCLEOTIDE SEQUENCE [LARGE SCALE GENOMIC DNA]</scope>
    <source>
        <strain evidence="3 4">DSM 45201</strain>
    </source>
</reference>
<sequence length="288" mass="30650">MPYVVSSDATVLTLRTQGPADGPVVVLVNGLGMTTDSWGRVPELLADRHRVVRYDLRGHGRSGNAPADDYSLEAHAQDLAAVLAEVVPDGQQAVVVGNSLGGGIIVVHARDLGLDRISGVVFAGSGGSGVTAPGLARDLPPVARRLVRRVWLYTLRLVAVVANRVRPIEPLADWLVRQFAFEPGAPADAVAQVREDFMGSRRVPLARTTLASVSTNGVRYASALTVPTLVVHGDHDPEVPQEEIDELMPELADGELVQLPGAGHMVALTRTEETAEQIARWVRRVGAG</sequence>
<dbReference type="Pfam" id="PF12697">
    <property type="entry name" value="Abhydrolase_6"/>
    <property type="match status" value="1"/>
</dbReference>
<dbReference type="PANTHER" id="PTHR46438:SF11">
    <property type="entry name" value="LIPASE-RELATED"/>
    <property type="match status" value="1"/>
</dbReference>
<dbReference type="GO" id="GO:0016787">
    <property type="term" value="F:hydrolase activity"/>
    <property type="evidence" value="ECO:0007669"/>
    <property type="project" value="UniProtKB-KW"/>
</dbReference>
<gene>
    <name evidence="3" type="ORF">FB380_000656</name>
    <name evidence="2" type="ORF">GCM10011589_17560</name>
</gene>
<dbReference type="InterPro" id="IPR029058">
    <property type="entry name" value="AB_hydrolase_fold"/>
</dbReference>
<dbReference type="Gene3D" id="3.40.50.1820">
    <property type="entry name" value="alpha/beta hydrolase"/>
    <property type="match status" value="1"/>
</dbReference>
<evidence type="ECO:0000313" key="4">
    <source>
        <dbReference type="Proteomes" id="UP000552836"/>
    </source>
</evidence>
<keyword evidence="2" id="KW-0378">Hydrolase</keyword>
<feature type="domain" description="AB hydrolase-1" evidence="1">
    <location>
        <begin position="25"/>
        <end position="276"/>
    </location>
</feature>
<reference evidence="2" key="1">
    <citation type="journal article" date="2014" name="Int. J. Syst. Evol. Microbiol.">
        <title>Complete genome of a new Firmicutes species belonging to the dominant human colonic microbiota ('Ruminococcus bicirculans') reveals two chromosomes and a selective capacity to utilize plant glucans.</title>
        <authorList>
            <consortium name="NISC Comparative Sequencing Program"/>
            <person name="Wegmann U."/>
            <person name="Louis P."/>
            <person name="Goesmann A."/>
            <person name="Henrissat B."/>
            <person name="Duncan S.H."/>
            <person name="Flint H.J."/>
        </authorList>
    </citation>
    <scope>NUCLEOTIDE SEQUENCE</scope>
    <source>
        <strain evidence="2">CGMCC 4.5581</strain>
    </source>
</reference>